<evidence type="ECO:0000256" key="1">
    <source>
        <dbReference type="SAM" id="MobiDB-lite"/>
    </source>
</evidence>
<sequence>MSSSDESVRYVGESNPDDDPFEATSKMAGSQSAGPSSGRRRSLRRMAAAFHRLIDEKEEKTEGETSSPGEEEKVVTNLPPVHHLSSVDLGPSSLQTSHITQMTEEFFIHDSQVIYTPGPRLVLLFPQPTLFLSFLPKCVRDCGFPFLPSTKK</sequence>
<comment type="caution">
    <text evidence="2">The sequence shown here is derived from an EMBL/GenBank/DDBJ whole genome shotgun (WGS) entry which is preliminary data.</text>
</comment>
<feature type="compositionally biased region" description="Basic and acidic residues" evidence="1">
    <location>
        <begin position="52"/>
        <end position="63"/>
    </location>
</feature>
<gene>
    <name evidence="2" type="ORF">Slati_3500800</name>
</gene>
<proteinExistence type="predicted"/>
<dbReference type="AlphaFoldDB" id="A0AAW2UI63"/>
<name>A0AAW2UI63_9LAMI</name>
<dbReference type="EMBL" id="JACGWN010000012">
    <property type="protein sequence ID" value="KAL0416689.1"/>
    <property type="molecule type" value="Genomic_DNA"/>
</dbReference>
<reference evidence="2" key="1">
    <citation type="submission" date="2020-06" db="EMBL/GenBank/DDBJ databases">
        <authorList>
            <person name="Li T."/>
            <person name="Hu X."/>
            <person name="Zhang T."/>
            <person name="Song X."/>
            <person name="Zhang H."/>
            <person name="Dai N."/>
            <person name="Sheng W."/>
            <person name="Hou X."/>
            <person name="Wei L."/>
        </authorList>
    </citation>
    <scope>NUCLEOTIDE SEQUENCE</scope>
    <source>
        <strain evidence="2">KEN1</strain>
        <tissue evidence="2">Leaf</tissue>
    </source>
</reference>
<organism evidence="2">
    <name type="scientific">Sesamum latifolium</name>
    <dbReference type="NCBI Taxonomy" id="2727402"/>
    <lineage>
        <taxon>Eukaryota</taxon>
        <taxon>Viridiplantae</taxon>
        <taxon>Streptophyta</taxon>
        <taxon>Embryophyta</taxon>
        <taxon>Tracheophyta</taxon>
        <taxon>Spermatophyta</taxon>
        <taxon>Magnoliopsida</taxon>
        <taxon>eudicotyledons</taxon>
        <taxon>Gunneridae</taxon>
        <taxon>Pentapetalae</taxon>
        <taxon>asterids</taxon>
        <taxon>lamiids</taxon>
        <taxon>Lamiales</taxon>
        <taxon>Pedaliaceae</taxon>
        <taxon>Sesamum</taxon>
    </lineage>
</organism>
<accession>A0AAW2UI63</accession>
<feature type="region of interest" description="Disordered" evidence="1">
    <location>
        <begin position="1"/>
        <end position="88"/>
    </location>
</feature>
<protein>
    <submittedName>
        <fullName evidence="2">Uncharacterized protein</fullName>
    </submittedName>
</protein>
<feature type="compositionally biased region" description="Low complexity" evidence="1">
    <location>
        <begin position="28"/>
        <end position="37"/>
    </location>
</feature>
<reference evidence="2" key="2">
    <citation type="journal article" date="2024" name="Plant">
        <title>Genomic evolution and insights into agronomic trait innovations of Sesamum species.</title>
        <authorList>
            <person name="Miao H."/>
            <person name="Wang L."/>
            <person name="Qu L."/>
            <person name="Liu H."/>
            <person name="Sun Y."/>
            <person name="Le M."/>
            <person name="Wang Q."/>
            <person name="Wei S."/>
            <person name="Zheng Y."/>
            <person name="Lin W."/>
            <person name="Duan Y."/>
            <person name="Cao H."/>
            <person name="Xiong S."/>
            <person name="Wang X."/>
            <person name="Wei L."/>
            <person name="Li C."/>
            <person name="Ma Q."/>
            <person name="Ju M."/>
            <person name="Zhao R."/>
            <person name="Li G."/>
            <person name="Mu C."/>
            <person name="Tian Q."/>
            <person name="Mei H."/>
            <person name="Zhang T."/>
            <person name="Gao T."/>
            <person name="Zhang H."/>
        </authorList>
    </citation>
    <scope>NUCLEOTIDE SEQUENCE</scope>
    <source>
        <strain evidence="2">KEN1</strain>
    </source>
</reference>
<evidence type="ECO:0000313" key="2">
    <source>
        <dbReference type="EMBL" id="KAL0416689.1"/>
    </source>
</evidence>